<evidence type="ECO:0008006" key="6">
    <source>
        <dbReference type="Google" id="ProtNLM"/>
    </source>
</evidence>
<keyword evidence="1" id="KW-0732">Signal</keyword>
<feature type="signal peptide" evidence="1">
    <location>
        <begin position="1"/>
        <end position="19"/>
    </location>
</feature>
<name>A0A376E3Z7_CHRCU</name>
<evidence type="ECO:0000313" key="4">
    <source>
        <dbReference type="Proteomes" id="UP000255224"/>
    </source>
</evidence>
<proteinExistence type="predicted"/>
<accession>A0A376E3Z7</accession>
<organism evidence="3 4">
    <name type="scientific">Chryseobacterium carnipullorum</name>
    <dbReference type="NCBI Taxonomy" id="1124835"/>
    <lineage>
        <taxon>Bacteria</taxon>
        <taxon>Pseudomonadati</taxon>
        <taxon>Bacteroidota</taxon>
        <taxon>Flavobacteriia</taxon>
        <taxon>Flavobacteriales</taxon>
        <taxon>Weeksellaceae</taxon>
        <taxon>Chryseobacterium group</taxon>
        <taxon>Chryseobacterium</taxon>
    </lineage>
</organism>
<evidence type="ECO:0000313" key="2">
    <source>
        <dbReference type="EMBL" id="AZA50662.1"/>
    </source>
</evidence>
<evidence type="ECO:0000313" key="3">
    <source>
        <dbReference type="EMBL" id="STD01185.1"/>
    </source>
</evidence>
<dbReference type="EMBL" id="CP033920">
    <property type="protein sequence ID" value="AZA50662.1"/>
    <property type="molecule type" value="Genomic_DNA"/>
</dbReference>
<evidence type="ECO:0000256" key="1">
    <source>
        <dbReference type="SAM" id="SignalP"/>
    </source>
</evidence>
<reference evidence="3 4" key="1">
    <citation type="submission" date="2018-06" db="EMBL/GenBank/DDBJ databases">
        <authorList>
            <consortium name="Pathogen Informatics"/>
            <person name="Doyle S."/>
        </authorList>
    </citation>
    <scope>NUCLEOTIDE SEQUENCE [LARGE SCALE GENOMIC DNA]</scope>
    <source>
        <strain evidence="3 4">NCTC13533</strain>
    </source>
</reference>
<dbReference type="KEGG" id="ccau:EG346_21885"/>
<dbReference type="Proteomes" id="UP000273270">
    <property type="component" value="Chromosome"/>
</dbReference>
<evidence type="ECO:0000313" key="5">
    <source>
        <dbReference type="Proteomes" id="UP000273270"/>
    </source>
</evidence>
<reference evidence="2" key="2">
    <citation type="submission" date="2018-11" db="EMBL/GenBank/DDBJ databases">
        <title>Proposal to divide the Flavobacteriaceae and reorganize its genera based on Amino Acid Identity values calculated from whole genome sequences.</title>
        <authorList>
            <person name="Nicholson A.C."/>
            <person name="Gulvik C.A."/>
            <person name="Whitney A.M."/>
            <person name="Humrighouse B.W."/>
            <person name="Bell M."/>
            <person name="Holmes B."/>
            <person name="Steigerwalt A."/>
            <person name="Villarma A."/>
            <person name="Sheth M."/>
            <person name="Batra D."/>
            <person name="Pryor J."/>
            <person name="Bernardet J.-F."/>
            <person name="Hugo C."/>
            <person name="Kampfer P."/>
            <person name="Newman J."/>
            <person name="Mcquiston J.R."/>
        </authorList>
    </citation>
    <scope>NUCLEOTIDE SEQUENCE [LARGE SCALE GENOMIC DNA]</scope>
    <source>
        <strain evidence="2">G0188</strain>
    </source>
</reference>
<accession>A0A3G6M522</accession>
<protein>
    <recommendedName>
        <fullName evidence="6">C1q domain-containing protein</fullName>
    </recommendedName>
</protein>
<keyword evidence="5" id="KW-1185">Reference proteome</keyword>
<dbReference type="RefSeq" id="WP_123881498.1">
    <property type="nucleotide sequence ID" value="NZ_CP033920.1"/>
</dbReference>
<dbReference type="AlphaFoldDB" id="A0A376E3Z7"/>
<gene>
    <name evidence="2" type="ORF">EG346_21885</name>
    <name evidence="3" type="ORF">NCTC13533_03074</name>
</gene>
<dbReference type="Proteomes" id="UP000255224">
    <property type="component" value="Unassembled WGS sequence"/>
</dbReference>
<dbReference type="EMBL" id="UFVQ01000003">
    <property type="protein sequence ID" value="STD01185.1"/>
    <property type="molecule type" value="Genomic_DNA"/>
</dbReference>
<feature type="chain" id="PRO_5044586082" description="C1q domain-containing protein" evidence="1">
    <location>
        <begin position="20"/>
        <end position="421"/>
    </location>
</feature>
<sequence>MKKETILPIVLFLTGFSNAFFSQVGINNTTPDATLDITAKNVTGTASAVDGLLIPRVDRERAQSMTGVPVSTLIYVNNIATGTLAGTALNIDAVGYYYYNGTVWTKLNIPVNIYNADGTLLTNRTVTMGTNTLQFRNGSNSIIFSNVGTQSFLTASGASRGAIRAQGGSAILDMFVDNANSAQLAASGNAASLNLITQSASPIIFSTNNVQQATVSSSGNLGINTTNPTHKLHVVPSASTDPVKIEGLRIASGTDNNVVVDLSTGVLKYSPTVAQPLFHAKLAANQTSLTGTNTILLGTPDATSSLYSYNTSTGVMTFNSAGNYLVQMQMSFRNVSANEQVIIGIRDAGGDFIGRGSTRIATTIPVTATVGQIHNYTTVISATAGQQITFAANGANTYALLRDEVGTIGTGNVSNITVIKL</sequence>
<reference evidence="5" key="3">
    <citation type="submission" date="2018-11" db="EMBL/GenBank/DDBJ databases">
        <title>Proposal to divide the Flavobacteriaceae and reorganize its genera based on Amino Acid Identity values calculated from whole genome sequences.</title>
        <authorList>
            <person name="Nicholson A.C."/>
            <person name="Gulvik C.A."/>
            <person name="Whitney A.M."/>
            <person name="Humrighouse B.W."/>
            <person name="Bell M."/>
            <person name="Holmes B."/>
            <person name="Steigerwalt A.G."/>
            <person name="Villarma A."/>
            <person name="Sheth M."/>
            <person name="Batra D."/>
            <person name="Pryor J."/>
            <person name="Bernardet J.-F."/>
            <person name="Hugo C."/>
            <person name="Kampfer P."/>
            <person name="Newman J."/>
            <person name="McQuiston J.R."/>
        </authorList>
    </citation>
    <scope>NUCLEOTIDE SEQUENCE [LARGE SCALE GENOMIC DNA]</scope>
    <source>
        <strain evidence="5">G0188</strain>
    </source>
</reference>
<dbReference type="OrthoDB" id="1247601at2"/>